<proteinExistence type="predicted"/>
<dbReference type="HOGENOM" id="CLU_584170_0_0_1"/>
<reference evidence="3" key="1">
    <citation type="journal article" date="2014" name="Proc. Natl. Acad. Sci. U.S.A.">
        <title>Extensive sampling of basidiomycete genomes demonstrates inadequacy of the white-rot/brown-rot paradigm for wood decay fungi.</title>
        <authorList>
            <person name="Riley R."/>
            <person name="Salamov A.A."/>
            <person name="Brown D.W."/>
            <person name="Nagy L.G."/>
            <person name="Floudas D."/>
            <person name="Held B.W."/>
            <person name="Levasseur A."/>
            <person name="Lombard V."/>
            <person name="Morin E."/>
            <person name="Otillar R."/>
            <person name="Lindquist E.A."/>
            <person name="Sun H."/>
            <person name="LaButti K.M."/>
            <person name="Schmutz J."/>
            <person name="Jabbour D."/>
            <person name="Luo H."/>
            <person name="Baker S.E."/>
            <person name="Pisabarro A.G."/>
            <person name="Walton J.D."/>
            <person name="Blanchette R.A."/>
            <person name="Henrissat B."/>
            <person name="Martin F."/>
            <person name="Cullen D."/>
            <person name="Hibbett D.S."/>
            <person name="Grigoriev I.V."/>
        </authorList>
    </citation>
    <scope>NUCLEOTIDE SEQUENCE [LARGE SCALE GENOMIC DNA]</scope>
    <source>
        <strain evidence="3">MUCL 33604</strain>
    </source>
</reference>
<dbReference type="Proteomes" id="UP000027265">
    <property type="component" value="Unassembled WGS sequence"/>
</dbReference>
<evidence type="ECO:0000313" key="2">
    <source>
        <dbReference type="EMBL" id="KDQ55778.1"/>
    </source>
</evidence>
<dbReference type="InParanoid" id="A0A067PLK5"/>
<evidence type="ECO:0008006" key="4">
    <source>
        <dbReference type="Google" id="ProtNLM"/>
    </source>
</evidence>
<keyword evidence="3" id="KW-1185">Reference proteome</keyword>
<dbReference type="EMBL" id="KL197724">
    <property type="protein sequence ID" value="KDQ55778.1"/>
    <property type="molecule type" value="Genomic_DNA"/>
</dbReference>
<feature type="region of interest" description="Disordered" evidence="1">
    <location>
        <begin position="1"/>
        <end position="20"/>
    </location>
</feature>
<dbReference type="OrthoDB" id="3171058at2759"/>
<gene>
    <name evidence="2" type="ORF">JAAARDRAFT_59743</name>
</gene>
<organism evidence="2 3">
    <name type="scientific">Jaapia argillacea MUCL 33604</name>
    <dbReference type="NCBI Taxonomy" id="933084"/>
    <lineage>
        <taxon>Eukaryota</taxon>
        <taxon>Fungi</taxon>
        <taxon>Dikarya</taxon>
        <taxon>Basidiomycota</taxon>
        <taxon>Agaricomycotina</taxon>
        <taxon>Agaricomycetes</taxon>
        <taxon>Agaricomycetidae</taxon>
        <taxon>Jaapiales</taxon>
        <taxon>Jaapiaceae</taxon>
        <taxon>Jaapia</taxon>
    </lineage>
</organism>
<feature type="region of interest" description="Disordered" evidence="1">
    <location>
        <begin position="497"/>
        <end position="527"/>
    </location>
</feature>
<protein>
    <recommendedName>
        <fullName evidence="4">F-box domain-containing protein</fullName>
    </recommendedName>
</protein>
<evidence type="ECO:0000256" key="1">
    <source>
        <dbReference type="SAM" id="MobiDB-lite"/>
    </source>
</evidence>
<sequence length="571" mass="62985">MDNQETDPGGMSLANSDRPCPFAEDKAVEYEDSSCKPGVYGGIEAVESTQPGTGPVDLPLEVWLLIFKYATYIPEATNVSPMDPFQRGIVSNGAMSTNTPVLSMRTKCTLVGVCRAWRSLATELLFEFIPIRSHARSVMILSTLKCGVPRKDGVPLAPGMSKYGRWTKHIEISAAARGGKSIRFFENIYQIFQHCPNVRILTMTWASSLPAGLLSAIPQFYSQTLERLYWDGLTLAHLEMPSGRRNQPSVFPPACLALFQSLSTLDVRHLPDWTGIDVKVTLPRIRDLVLSTWPSSLEVASSLTLPGLHRVILHVPEASAASNSAHQLRIGEEELRRFLSIHGPNITHLQYYSTPTYVYDSEAHMTRVASHPLNLATFIRPGICPNLQDLVFESHEHVIDVSSITEPHSSLRRIGIVGLSVNELYPDKPSLVVKHLLSFDPTHFPGLEVVRTVGFLVAAKASEEVKDVFVWWTERFEKKGIDFQDGEGVIWLYTEEEPAPDGKKPTEVGSGLKEQGVGTEPPSCTDTKKAKEIASNETIIVPPKSPPAEILSVQILSSMPTTLMSDASSVY</sequence>
<dbReference type="InterPro" id="IPR032675">
    <property type="entry name" value="LRR_dom_sf"/>
</dbReference>
<dbReference type="AlphaFoldDB" id="A0A067PLK5"/>
<name>A0A067PLK5_9AGAM</name>
<accession>A0A067PLK5</accession>
<evidence type="ECO:0000313" key="3">
    <source>
        <dbReference type="Proteomes" id="UP000027265"/>
    </source>
</evidence>
<dbReference type="Gene3D" id="3.80.10.10">
    <property type="entry name" value="Ribonuclease Inhibitor"/>
    <property type="match status" value="1"/>
</dbReference>